<protein>
    <submittedName>
        <fullName evidence="2">Uncharacterized protein</fullName>
    </submittedName>
</protein>
<evidence type="ECO:0000256" key="1">
    <source>
        <dbReference type="ARBA" id="ARBA00022679"/>
    </source>
</evidence>
<comment type="caution">
    <text evidence="2">The sequence shown here is derived from an EMBL/GenBank/DDBJ whole genome shotgun (WGS) entry which is preliminary data.</text>
</comment>
<dbReference type="AlphaFoldDB" id="A0ABC8QZ03"/>
<dbReference type="EMBL" id="CAUOFW020000720">
    <property type="protein sequence ID" value="CAK9135568.1"/>
    <property type="molecule type" value="Genomic_DNA"/>
</dbReference>
<dbReference type="InterPro" id="IPR002213">
    <property type="entry name" value="UDP_glucos_trans"/>
</dbReference>
<organism evidence="2 3">
    <name type="scientific">Ilex paraguariensis</name>
    <name type="common">yerba mate</name>
    <dbReference type="NCBI Taxonomy" id="185542"/>
    <lineage>
        <taxon>Eukaryota</taxon>
        <taxon>Viridiplantae</taxon>
        <taxon>Streptophyta</taxon>
        <taxon>Embryophyta</taxon>
        <taxon>Tracheophyta</taxon>
        <taxon>Spermatophyta</taxon>
        <taxon>Magnoliopsida</taxon>
        <taxon>eudicotyledons</taxon>
        <taxon>Gunneridae</taxon>
        <taxon>Pentapetalae</taxon>
        <taxon>asterids</taxon>
        <taxon>campanulids</taxon>
        <taxon>Aquifoliales</taxon>
        <taxon>Aquifoliaceae</taxon>
        <taxon>Ilex</taxon>
    </lineage>
</organism>
<dbReference type="PANTHER" id="PTHR48049:SF60">
    <property type="entry name" value="UDP-GLYCOSYLTRANSFERASE 91B1"/>
    <property type="match status" value="1"/>
</dbReference>
<keyword evidence="1" id="KW-0808">Transferase</keyword>
<dbReference type="InterPro" id="IPR050481">
    <property type="entry name" value="UDP-glycosyltransf_plant"/>
</dbReference>
<dbReference type="CDD" id="cd03784">
    <property type="entry name" value="GT1_Gtf-like"/>
    <property type="match status" value="1"/>
</dbReference>
<dbReference type="GO" id="GO:0016740">
    <property type="term" value="F:transferase activity"/>
    <property type="evidence" value="ECO:0007669"/>
    <property type="project" value="UniProtKB-KW"/>
</dbReference>
<evidence type="ECO:0000313" key="2">
    <source>
        <dbReference type="EMBL" id="CAK9135568.1"/>
    </source>
</evidence>
<evidence type="ECO:0000313" key="3">
    <source>
        <dbReference type="Proteomes" id="UP001642360"/>
    </source>
</evidence>
<keyword evidence="3" id="KW-1185">Reference proteome</keyword>
<dbReference type="SUPFAM" id="SSF53756">
    <property type="entry name" value="UDP-Glycosyltransferase/glycogen phosphorylase"/>
    <property type="match status" value="1"/>
</dbReference>
<sequence length="393" mass="44159">MIPYLELSKVIAQKGHRVSFIATPRNIHRLPKLPQDLAPLINLVKVTLKSVDELPKNAEATMDVRTEAIPYLKKAFDGLKPELTRFLQNSAADWVIYDFATHWLPPVAAKLGITCAHFSIFNACILGFAGSSEAMINGSDERTKPEDLIVPPKWVSFPTSVACRRYEVVFDSDVVFIRQSNEFELEWLNLLKELHQKPVIPVGLMPPSTKDTGDESNETWLAIKEWLDSQNKGSVVYVALGSEVTLSQAEFCELALGLEQSGLPFFWVLRKPPASKESDLIDLPDGFEQRTKCQGVVCKAWAPQLKILGHDSVDQGLNARVLVDKELGVEVQRDERDGSNTKNSVVESIRLVMVDIEGKHYRAKTKEMSAIFADKDRQGRYSDQFVGYLERVM</sequence>
<proteinExistence type="predicted"/>
<accession>A0ABC8QZ03</accession>
<reference evidence="2 3" key="1">
    <citation type="submission" date="2024-02" db="EMBL/GenBank/DDBJ databases">
        <authorList>
            <person name="Vignale AGUSTIN F."/>
            <person name="Sosa J E."/>
            <person name="Modenutti C."/>
        </authorList>
    </citation>
    <scope>NUCLEOTIDE SEQUENCE [LARGE SCALE GENOMIC DNA]</scope>
</reference>
<dbReference type="Gene3D" id="3.40.50.2000">
    <property type="entry name" value="Glycogen Phosphorylase B"/>
    <property type="match status" value="3"/>
</dbReference>
<gene>
    <name evidence="2" type="ORF">ILEXP_LOCUS2525</name>
</gene>
<dbReference type="PANTHER" id="PTHR48049">
    <property type="entry name" value="GLYCOSYLTRANSFERASE"/>
    <property type="match status" value="1"/>
</dbReference>
<name>A0ABC8QZ03_9AQUA</name>
<dbReference type="Proteomes" id="UP001642360">
    <property type="component" value="Unassembled WGS sequence"/>
</dbReference>